<evidence type="ECO:0000256" key="1">
    <source>
        <dbReference type="SAM" id="MobiDB-lite"/>
    </source>
</evidence>
<gene>
    <name evidence="2" type="ORF">GLIP_4281</name>
</gene>
<evidence type="ECO:0000313" key="2">
    <source>
        <dbReference type="EMBL" id="GAC16892.1"/>
    </source>
</evidence>
<dbReference type="AlphaFoldDB" id="K6YFH1"/>
<dbReference type="Proteomes" id="UP000006334">
    <property type="component" value="Unassembled WGS sequence"/>
</dbReference>
<feature type="region of interest" description="Disordered" evidence="1">
    <location>
        <begin position="1"/>
        <end position="21"/>
    </location>
</feature>
<evidence type="ECO:0000313" key="3">
    <source>
        <dbReference type="Proteomes" id="UP000006334"/>
    </source>
</evidence>
<organism evidence="2 3">
    <name type="scientific">Aliiglaciecola lipolytica E3</name>
    <dbReference type="NCBI Taxonomy" id="1127673"/>
    <lineage>
        <taxon>Bacteria</taxon>
        <taxon>Pseudomonadati</taxon>
        <taxon>Pseudomonadota</taxon>
        <taxon>Gammaproteobacteria</taxon>
        <taxon>Alteromonadales</taxon>
        <taxon>Alteromonadaceae</taxon>
        <taxon>Aliiglaciecola</taxon>
    </lineage>
</organism>
<proteinExistence type="predicted"/>
<dbReference type="EMBL" id="BAEN01000076">
    <property type="protein sequence ID" value="GAC16892.1"/>
    <property type="molecule type" value="Genomic_DNA"/>
</dbReference>
<sequence length="52" mass="6082">MHHSKPEVVTQTNNETDIPEAKIEVKEKPRWVEPVVLIEQEEDSAYFILGYN</sequence>
<dbReference type="RefSeq" id="WP_008846694.1">
    <property type="nucleotide sequence ID" value="NZ_BAEN01000076.1"/>
</dbReference>
<name>K6YFH1_9ALTE</name>
<keyword evidence="3" id="KW-1185">Reference proteome</keyword>
<accession>K6YFH1</accession>
<protein>
    <submittedName>
        <fullName evidence="2">Uncharacterized protein</fullName>
    </submittedName>
</protein>
<reference evidence="2 3" key="1">
    <citation type="journal article" date="2017" name="Antonie Van Leeuwenhoek">
        <title>Rhizobium rhizosphaerae sp. nov., a novel species isolated from rice rhizosphere.</title>
        <authorList>
            <person name="Zhao J.J."/>
            <person name="Zhang J."/>
            <person name="Zhang R.J."/>
            <person name="Zhang C.W."/>
            <person name="Yin H.Q."/>
            <person name="Zhang X.X."/>
        </authorList>
    </citation>
    <scope>NUCLEOTIDE SEQUENCE [LARGE SCALE GENOMIC DNA]</scope>
    <source>
        <strain evidence="2 3">E3</strain>
    </source>
</reference>
<comment type="caution">
    <text evidence="2">The sequence shown here is derived from an EMBL/GenBank/DDBJ whole genome shotgun (WGS) entry which is preliminary data.</text>
</comment>